<evidence type="ECO:0000313" key="2">
    <source>
        <dbReference type="Proteomes" id="UP001165085"/>
    </source>
</evidence>
<name>A0A9W7ECJ5_9STRA</name>
<organism evidence="1 2">
    <name type="scientific">Triparma strigata</name>
    <dbReference type="NCBI Taxonomy" id="1606541"/>
    <lineage>
        <taxon>Eukaryota</taxon>
        <taxon>Sar</taxon>
        <taxon>Stramenopiles</taxon>
        <taxon>Ochrophyta</taxon>
        <taxon>Bolidophyceae</taxon>
        <taxon>Parmales</taxon>
        <taxon>Triparmaceae</taxon>
        <taxon>Triparma</taxon>
    </lineage>
</organism>
<dbReference type="EMBL" id="BRXY01000195">
    <property type="protein sequence ID" value="GMH76339.1"/>
    <property type="molecule type" value="Genomic_DNA"/>
</dbReference>
<reference evidence="2" key="1">
    <citation type="journal article" date="2023" name="Commun. Biol.">
        <title>Genome analysis of Parmales, the sister group of diatoms, reveals the evolutionary specialization of diatoms from phago-mixotrophs to photoautotrophs.</title>
        <authorList>
            <person name="Ban H."/>
            <person name="Sato S."/>
            <person name="Yoshikawa S."/>
            <person name="Yamada K."/>
            <person name="Nakamura Y."/>
            <person name="Ichinomiya M."/>
            <person name="Sato N."/>
            <person name="Blanc-Mathieu R."/>
            <person name="Endo H."/>
            <person name="Kuwata A."/>
            <person name="Ogata H."/>
        </authorList>
    </citation>
    <scope>NUCLEOTIDE SEQUENCE [LARGE SCALE GENOMIC DNA]</scope>
    <source>
        <strain evidence="2">NIES 3701</strain>
    </source>
</reference>
<gene>
    <name evidence="1" type="ORF">TrST_g9529</name>
</gene>
<sequence length="67" mass="7719">FSLEDQDKILKAGRSNNELECSKLVDDLPECTINEIHMACDLVFQRMKENLTADGTYPDKLFKRAKK</sequence>
<protein>
    <submittedName>
        <fullName evidence="1">Uncharacterized protein</fullName>
    </submittedName>
</protein>
<dbReference type="Proteomes" id="UP001165085">
    <property type="component" value="Unassembled WGS sequence"/>
</dbReference>
<accession>A0A9W7ECJ5</accession>
<proteinExistence type="predicted"/>
<comment type="caution">
    <text evidence="1">The sequence shown here is derived from an EMBL/GenBank/DDBJ whole genome shotgun (WGS) entry which is preliminary data.</text>
</comment>
<evidence type="ECO:0000313" key="1">
    <source>
        <dbReference type="EMBL" id="GMH76339.1"/>
    </source>
</evidence>
<dbReference type="AlphaFoldDB" id="A0A9W7ECJ5"/>
<keyword evidence="2" id="KW-1185">Reference proteome</keyword>
<feature type="non-terminal residue" evidence="1">
    <location>
        <position position="1"/>
    </location>
</feature>